<evidence type="ECO:0000259" key="13">
    <source>
        <dbReference type="Pfam" id="PF25508"/>
    </source>
</evidence>
<evidence type="ECO:0000259" key="12">
    <source>
        <dbReference type="Pfam" id="PF18139"/>
    </source>
</evidence>
<evidence type="ECO:0000313" key="14">
    <source>
        <dbReference type="EMBL" id="RMX55134.1"/>
    </source>
</evidence>
<sequence>MQAAQDSPAVKNRKRRVSTAHARRRAKVYSNAVKKEVLEEQIADELRSSHESGLASGSAAFLKGLLSETDSLPKRISERYQIQRENSDWIYKTFKRKECIHHVEDKAKPGLCCCGRPENQHSKLTTVQEENEELEIAHDVAEDSDCSSDSQPEAGDVVLTGLPPLTKTSRCEGKVYGIKTGPENWSPKDDIKEFPTNGFGQIKFVNAYSSSLTPAKYIRLADNTRPELTLELMVRQWKLQKPDIVISVHGGLKNFKLDPHHKEIFNRGLIKAAKTTHSGAWIITGGVNLGVMRAVGQAVQEGQSMHWGGLSSRRRIRCIGIATWGYIERNEHLISPLEGKGCYPATYRVEHSFERGKPVSLNPDHSHFLLVDDGTQGQAGAKEVQFRTRLERVIANKPNIQRQKFGFGVPVVTVIVEGGEDALKAVKASVKHGIPAVVVEGTKRAADILAFAHHNCVPGTVRQVKKDQLPRLTAKIRESFPKCAGDESYVQKIVDIVNSCVYDEHLITVYKIDEKNNLDLDLAILSALLKGAGNGDPGKSDLLGQGANRMDQLKLALTWNRVDMAEEKIFTPDADWPSESLDDVMLNALQLDRVDFVRLFLVNGVSMRDFLTVPRLRKLYNSAEPGSHLYSHLRNIADVSEGPYSLKDIGVLIKELIGAYYEPMYQVDTPHANALAAGVAGLFGVAPYMRDKSDGENGSLCQSAKFQPLDKTFEVQRAYNATRFEKPFRELFLWAVLMNRYKLARFMWEKGEEAVSDALAASRLFQAMHDQVEDDYFESKRALKQHAVEFETLALGVLDVCYNEDEVLAEMLVEREIPKWGGMSPLSLAAAAKAEQFLAHPCCQSSLNSIWKSRGMPGVQYWRVILAIICPLMILKILFYDDENHSWSVPLWKKVLIFYNAPITKFWSHLGMHLCFLGLYAFVILFSFHKSWPSIYEIVLLCWIGVIIMDEIRQVMNQETSTFKSKLELYFNTYVNIVDTFATAIALIGFILRFFDVTWEAARVLYCVNFVIFSFRLYRVYFVSGYLGPKIIMIKRMLADVMMWLCLLLVFVCSYGVFRQALFFANKEPYWGVINDLFYKPYWHVYGELFVDQEVEQGKLTTGEIPLHDGEHLKWIHRIFMGGYLLITNVLLINLLIAIFSNVFNEVELHSYQIWKYQYYNLVMEYNKHPPLATPFAFIFHLVEFVRWLVRKCRKHNKVSPKFTAEDLELLRLFEIESAANYLQRIEEEKRTGTEERVRRTSERVEHLVKKVTELQETLQRHLTNTKGSFQQSNLTSS</sequence>
<keyword evidence="15" id="KW-1185">Reference proteome</keyword>
<feature type="domain" description="TRPM-like" evidence="13">
    <location>
        <begin position="568"/>
        <end position="840"/>
    </location>
</feature>
<keyword evidence="6 10" id="KW-0472">Membrane</keyword>
<dbReference type="AlphaFoldDB" id="A0A3M6UNM4"/>
<dbReference type="InterPro" id="IPR050927">
    <property type="entry name" value="TRPM"/>
</dbReference>
<feature type="transmembrane region" description="Helical" evidence="10">
    <location>
        <begin position="906"/>
        <end position="928"/>
    </location>
</feature>
<evidence type="ECO:0000256" key="5">
    <source>
        <dbReference type="ARBA" id="ARBA00023065"/>
    </source>
</evidence>
<dbReference type="Pfam" id="PF00520">
    <property type="entry name" value="Ion_trans"/>
    <property type="match status" value="1"/>
</dbReference>
<feature type="transmembrane region" description="Helical" evidence="10">
    <location>
        <begin position="935"/>
        <end position="953"/>
    </location>
</feature>
<evidence type="ECO:0000256" key="2">
    <source>
        <dbReference type="ARBA" id="ARBA00022448"/>
    </source>
</evidence>
<evidence type="ECO:0000256" key="7">
    <source>
        <dbReference type="ARBA" id="ARBA00023303"/>
    </source>
</evidence>
<feature type="region of interest" description="Disordered" evidence="9">
    <location>
        <begin position="140"/>
        <end position="159"/>
    </location>
</feature>
<evidence type="ECO:0000256" key="6">
    <source>
        <dbReference type="ARBA" id="ARBA00023136"/>
    </source>
</evidence>
<organism evidence="14 15">
    <name type="scientific">Pocillopora damicornis</name>
    <name type="common">Cauliflower coral</name>
    <name type="synonym">Millepora damicornis</name>
    <dbReference type="NCBI Taxonomy" id="46731"/>
    <lineage>
        <taxon>Eukaryota</taxon>
        <taxon>Metazoa</taxon>
        <taxon>Cnidaria</taxon>
        <taxon>Anthozoa</taxon>
        <taxon>Hexacorallia</taxon>
        <taxon>Scleractinia</taxon>
        <taxon>Astrocoeniina</taxon>
        <taxon>Pocilloporidae</taxon>
        <taxon>Pocillopora</taxon>
    </lineage>
</organism>
<evidence type="ECO:0000313" key="15">
    <source>
        <dbReference type="Proteomes" id="UP000275408"/>
    </source>
</evidence>
<keyword evidence="4 10" id="KW-1133">Transmembrane helix</keyword>
<feature type="domain" description="TRPM SLOG" evidence="12">
    <location>
        <begin position="215"/>
        <end position="500"/>
    </location>
</feature>
<keyword evidence="7" id="KW-0407">Ion channel</keyword>
<gene>
    <name evidence="14" type="ORF">pdam_00007420</name>
</gene>
<dbReference type="Pfam" id="PF25508">
    <property type="entry name" value="TRPM2"/>
    <property type="match status" value="1"/>
</dbReference>
<reference evidence="14 15" key="1">
    <citation type="journal article" date="2018" name="Sci. Rep.">
        <title>Comparative analysis of the Pocillopora damicornis genome highlights role of immune system in coral evolution.</title>
        <authorList>
            <person name="Cunning R."/>
            <person name="Bay R.A."/>
            <person name="Gillette P."/>
            <person name="Baker A.C."/>
            <person name="Traylor-Knowles N."/>
        </authorList>
    </citation>
    <scope>NUCLEOTIDE SEQUENCE [LARGE SCALE GENOMIC DNA]</scope>
    <source>
        <strain evidence="14">RSMAS</strain>
        <tissue evidence="14">Whole animal</tissue>
    </source>
</reference>
<name>A0A3M6UNM4_POCDA</name>
<dbReference type="GO" id="GO:0099604">
    <property type="term" value="F:ligand-gated calcium channel activity"/>
    <property type="evidence" value="ECO:0007669"/>
    <property type="project" value="TreeGrafter"/>
</dbReference>
<keyword evidence="8" id="KW-0175">Coiled coil</keyword>
<feature type="transmembrane region" description="Helical" evidence="10">
    <location>
        <begin position="973"/>
        <end position="992"/>
    </location>
</feature>
<dbReference type="InterPro" id="IPR041491">
    <property type="entry name" value="TRPM_SLOG"/>
</dbReference>
<evidence type="ECO:0000256" key="10">
    <source>
        <dbReference type="SAM" id="Phobius"/>
    </source>
</evidence>
<evidence type="ECO:0000256" key="1">
    <source>
        <dbReference type="ARBA" id="ARBA00004141"/>
    </source>
</evidence>
<accession>A0A3M6UNM4</accession>
<evidence type="ECO:0000256" key="9">
    <source>
        <dbReference type="SAM" id="MobiDB-lite"/>
    </source>
</evidence>
<feature type="transmembrane region" description="Helical" evidence="10">
    <location>
        <begin position="1004"/>
        <end position="1021"/>
    </location>
</feature>
<feature type="region of interest" description="Disordered" evidence="9">
    <location>
        <begin position="1"/>
        <end position="25"/>
    </location>
</feature>
<evidence type="ECO:0000256" key="4">
    <source>
        <dbReference type="ARBA" id="ARBA00022989"/>
    </source>
</evidence>
<dbReference type="InterPro" id="IPR057366">
    <property type="entry name" value="TRPM-like"/>
</dbReference>
<comment type="caution">
    <text evidence="14">The sequence shown here is derived from an EMBL/GenBank/DDBJ whole genome shotgun (WGS) entry which is preliminary data.</text>
</comment>
<dbReference type="GO" id="GO:0005886">
    <property type="term" value="C:plasma membrane"/>
    <property type="evidence" value="ECO:0007669"/>
    <property type="project" value="TreeGrafter"/>
</dbReference>
<dbReference type="Proteomes" id="UP000275408">
    <property type="component" value="Unassembled WGS sequence"/>
</dbReference>
<feature type="domain" description="Ion transport" evidence="11">
    <location>
        <begin position="905"/>
        <end position="1149"/>
    </location>
</feature>
<dbReference type="PANTHER" id="PTHR13800:SF12">
    <property type="entry name" value="TRANSIENT RECEPTOR POTENTIAL CATION CHANNEL SUBFAMILY M MEMBER-LIKE 2"/>
    <property type="match status" value="1"/>
</dbReference>
<evidence type="ECO:0000256" key="3">
    <source>
        <dbReference type="ARBA" id="ARBA00022692"/>
    </source>
</evidence>
<evidence type="ECO:0000256" key="8">
    <source>
        <dbReference type="SAM" id="Coils"/>
    </source>
</evidence>
<dbReference type="PANTHER" id="PTHR13800">
    <property type="entry name" value="TRANSIENT RECEPTOR POTENTIAL CATION CHANNEL, SUBFAMILY M, MEMBER 6"/>
    <property type="match status" value="1"/>
</dbReference>
<evidence type="ECO:0000259" key="11">
    <source>
        <dbReference type="Pfam" id="PF00520"/>
    </source>
</evidence>
<comment type="subcellular location">
    <subcellularLocation>
        <location evidence="1">Membrane</location>
        <topology evidence="1">Multi-pass membrane protein</topology>
    </subcellularLocation>
</comment>
<feature type="compositionally biased region" description="Basic residues" evidence="9">
    <location>
        <begin position="11"/>
        <end position="25"/>
    </location>
</feature>
<dbReference type="STRING" id="46731.A0A3M6UNM4"/>
<dbReference type="Pfam" id="PF18139">
    <property type="entry name" value="LSDAT_euk"/>
    <property type="match status" value="1"/>
</dbReference>
<dbReference type="OrthoDB" id="301415at2759"/>
<feature type="transmembrane region" description="Helical" evidence="10">
    <location>
        <begin position="1041"/>
        <end position="1058"/>
    </location>
</feature>
<keyword evidence="2" id="KW-0813">Transport</keyword>
<keyword evidence="3 10" id="KW-0812">Transmembrane</keyword>
<dbReference type="EMBL" id="RCHS01001119">
    <property type="protein sequence ID" value="RMX55134.1"/>
    <property type="molecule type" value="Genomic_DNA"/>
</dbReference>
<keyword evidence="5" id="KW-0406">Ion transport</keyword>
<protein>
    <recommendedName>
        <fullName evidence="16">TRPM SLOG domain-containing protein</fullName>
    </recommendedName>
</protein>
<feature type="transmembrane region" description="Helical" evidence="10">
    <location>
        <begin position="861"/>
        <end position="880"/>
    </location>
</feature>
<dbReference type="InterPro" id="IPR005821">
    <property type="entry name" value="Ion_trans_dom"/>
</dbReference>
<feature type="transmembrane region" description="Helical" evidence="10">
    <location>
        <begin position="1124"/>
        <end position="1144"/>
    </location>
</feature>
<proteinExistence type="predicted"/>
<feature type="coiled-coil region" evidence="8">
    <location>
        <begin position="1238"/>
        <end position="1265"/>
    </location>
</feature>
<evidence type="ECO:0008006" key="16">
    <source>
        <dbReference type="Google" id="ProtNLM"/>
    </source>
</evidence>